<comment type="caution">
    <text evidence="2">The sequence shown here is derived from an EMBL/GenBank/DDBJ whole genome shotgun (WGS) entry which is preliminary data.</text>
</comment>
<dbReference type="Proteomes" id="UP000286997">
    <property type="component" value="Unassembled WGS sequence"/>
</dbReference>
<accession>A0A437NYI7</accession>
<dbReference type="AlphaFoldDB" id="A0A437NYI7"/>
<evidence type="ECO:0000256" key="1">
    <source>
        <dbReference type="SAM" id="MobiDB-lite"/>
    </source>
</evidence>
<proteinExistence type="predicted"/>
<keyword evidence="3" id="KW-1185">Reference proteome</keyword>
<reference evidence="2 3" key="1">
    <citation type="submission" date="2019-01" db="EMBL/GenBank/DDBJ databases">
        <authorList>
            <person name="Chen W.-M."/>
        </authorList>
    </citation>
    <scope>NUCLEOTIDE SEQUENCE [LARGE SCALE GENOMIC DNA]</scope>
    <source>
        <strain evidence="2 3">TER-1</strain>
    </source>
</reference>
<gene>
    <name evidence="2" type="ORF">EOE48_21065</name>
</gene>
<protein>
    <submittedName>
        <fullName evidence="2">Uncharacterized protein</fullName>
    </submittedName>
</protein>
<name>A0A437NYI7_9HYPH</name>
<evidence type="ECO:0000313" key="3">
    <source>
        <dbReference type="Proteomes" id="UP000286997"/>
    </source>
</evidence>
<organism evidence="2 3">
    <name type="scientific">Methylobacterium oryzihabitans</name>
    <dbReference type="NCBI Taxonomy" id="2499852"/>
    <lineage>
        <taxon>Bacteria</taxon>
        <taxon>Pseudomonadati</taxon>
        <taxon>Pseudomonadota</taxon>
        <taxon>Alphaproteobacteria</taxon>
        <taxon>Hyphomicrobiales</taxon>
        <taxon>Methylobacteriaceae</taxon>
        <taxon>Methylobacterium</taxon>
    </lineage>
</organism>
<feature type="region of interest" description="Disordered" evidence="1">
    <location>
        <begin position="1"/>
        <end position="65"/>
    </location>
</feature>
<dbReference type="RefSeq" id="WP_127732833.1">
    <property type="nucleotide sequence ID" value="NZ_SACP01000024.1"/>
</dbReference>
<feature type="compositionally biased region" description="Basic and acidic residues" evidence="1">
    <location>
        <begin position="1"/>
        <end position="28"/>
    </location>
</feature>
<dbReference type="EMBL" id="SACP01000024">
    <property type="protein sequence ID" value="RVU15092.1"/>
    <property type="molecule type" value="Genomic_DNA"/>
</dbReference>
<sequence>MSGPEPEKRPDGFDPYGDRNDRDVRRLTPDAAAKDAAVPPPPEGPAREAVERATAALGQDEGDET</sequence>
<evidence type="ECO:0000313" key="2">
    <source>
        <dbReference type="EMBL" id="RVU15092.1"/>
    </source>
</evidence>